<comment type="caution">
    <text evidence="2">The sequence shown here is derived from an EMBL/GenBank/DDBJ whole genome shotgun (WGS) entry which is preliminary data.</text>
</comment>
<dbReference type="InterPro" id="IPR039422">
    <property type="entry name" value="MarR/SlyA-like"/>
</dbReference>
<name>A0ABP9U176_9MICO</name>
<dbReference type="PANTHER" id="PTHR33164:SF43">
    <property type="entry name" value="HTH-TYPE TRANSCRIPTIONAL REPRESSOR YETL"/>
    <property type="match status" value="1"/>
</dbReference>
<gene>
    <name evidence="2" type="ORF">KACC15558_19670</name>
</gene>
<proteinExistence type="predicted"/>
<dbReference type="RefSeq" id="WP_342038139.1">
    <property type="nucleotide sequence ID" value="NZ_BAABBK010000006.1"/>
</dbReference>
<keyword evidence="3" id="KW-1185">Reference proteome</keyword>
<dbReference type="InterPro" id="IPR000835">
    <property type="entry name" value="HTH_MarR-typ"/>
</dbReference>
<dbReference type="SMART" id="SM00347">
    <property type="entry name" value="HTH_MARR"/>
    <property type="match status" value="1"/>
</dbReference>
<dbReference type="Gene3D" id="1.10.10.10">
    <property type="entry name" value="Winged helix-like DNA-binding domain superfamily/Winged helix DNA-binding domain"/>
    <property type="match status" value="1"/>
</dbReference>
<dbReference type="InterPro" id="IPR036390">
    <property type="entry name" value="WH_DNA-bd_sf"/>
</dbReference>
<accession>A0ABP9U176</accession>
<dbReference type="InterPro" id="IPR036388">
    <property type="entry name" value="WH-like_DNA-bd_sf"/>
</dbReference>
<organism evidence="2 3">
    <name type="scientific">Brevibacterium ammoniilyticum</name>
    <dbReference type="NCBI Taxonomy" id="1046555"/>
    <lineage>
        <taxon>Bacteria</taxon>
        <taxon>Bacillati</taxon>
        <taxon>Actinomycetota</taxon>
        <taxon>Actinomycetes</taxon>
        <taxon>Micrococcales</taxon>
        <taxon>Brevibacteriaceae</taxon>
        <taxon>Brevibacterium</taxon>
    </lineage>
</organism>
<evidence type="ECO:0000313" key="2">
    <source>
        <dbReference type="EMBL" id="GAA5340927.1"/>
    </source>
</evidence>
<dbReference type="PROSITE" id="PS50995">
    <property type="entry name" value="HTH_MARR_2"/>
    <property type="match status" value="1"/>
</dbReference>
<feature type="domain" description="HTH marR-type" evidence="1">
    <location>
        <begin position="7"/>
        <end position="151"/>
    </location>
</feature>
<dbReference type="EMBL" id="BAABNP010000007">
    <property type="protein sequence ID" value="GAA5340927.1"/>
    <property type="molecule type" value="Genomic_DNA"/>
</dbReference>
<dbReference type="PANTHER" id="PTHR33164">
    <property type="entry name" value="TRANSCRIPTIONAL REGULATOR, MARR FAMILY"/>
    <property type="match status" value="1"/>
</dbReference>
<evidence type="ECO:0000259" key="1">
    <source>
        <dbReference type="PROSITE" id="PS50995"/>
    </source>
</evidence>
<dbReference type="Pfam" id="PF12802">
    <property type="entry name" value="MarR_2"/>
    <property type="match status" value="1"/>
</dbReference>
<protein>
    <recommendedName>
        <fullName evidence="1">HTH marR-type domain-containing protein</fullName>
    </recommendedName>
</protein>
<dbReference type="Proteomes" id="UP001498935">
    <property type="component" value="Unassembled WGS sequence"/>
</dbReference>
<dbReference type="SUPFAM" id="SSF46785">
    <property type="entry name" value="Winged helix' DNA-binding domain"/>
    <property type="match status" value="1"/>
</dbReference>
<reference evidence="2 3" key="1">
    <citation type="submission" date="2024-02" db="EMBL/GenBank/DDBJ databases">
        <title>Characterization of antibiotic resistant novel bacterial strains and their environmental applications.</title>
        <authorList>
            <person name="Manzoor S."/>
            <person name="Abbas S."/>
            <person name="Arshad M."/>
            <person name="Li W.J."/>
            <person name="Ahmed I."/>
        </authorList>
    </citation>
    <scope>NUCLEOTIDE SEQUENCE [LARGE SCALE GENOMIC DNA]</scope>
    <source>
        <strain evidence="2 3">KACC 15558</strain>
    </source>
</reference>
<evidence type="ECO:0000313" key="3">
    <source>
        <dbReference type="Proteomes" id="UP001498935"/>
    </source>
</evidence>
<sequence length="166" mass="18723">MTETTPVSSILRQIAPIKIATWRLAMEKHQDFMAQFEIAFRERHNLTLNEFDTLINTPPDEPIRQRDLLQSMVLSRSALSRLLRRLEARRIVTQSPDPEDQRGVLVELTEAGRKLREEAAETNAEVILAGFAGLTDAEAETVFDLVSKVRPVQPPQHLAEADPGTD</sequence>
<dbReference type="PRINTS" id="PR00598">
    <property type="entry name" value="HTHMARR"/>
</dbReference>